<dbReference type="EMBL" id="JAEPRC010000982">
    <property type="protein sequence ID" value="KAG2190369.1"/>
    <property type="molecule type" value="Genomic_DNA"/>
</dbReference>
<gene>
    <name evidence="2" type="ORF">INT46_008030</name>
</gene>
<dbReference type="AlphaFoldDB" id="A0A8H7QE62"/>
<reference evidence="2" key="1">
    <citation type="submission" date="2020-12" db="EMBL/GenBank/DDBJ databases">
        <title>Metabolic potential, ecology and presence of endohyphal bacteria is reflected in genomic diversity of Mucoromycotina.</title>
        <authorList>
            <person name="Muszewska A."/>
            <person name="Okrasinska A."/>
            <person name="Steczkiewicz K."/>
            <person name="Drgas O."/>
            <person name="Orlowska M."/>
            <person name="Perlinska-Lenart U."/>
            <person name="Aleksandrzak-Piekarczyk T."/>
            <person name="Szatraj K."/>
            <person name="Zielenkiewicz U."/>
            <person name="Pilsyk S."/>
            <person name="Malc E."/>
            <person name="Mieczkowski P."/>
            <person name="Kruszewska J.S."/>
            <person name="Biernat P."/>
            <person name="Pawlowska J."/>
        </authorList>
    </citation>
    <scope>NUCLEOTIDE SEQUENCE</scope>
    <source>
        <strain evidence="2">CBS 226.32</strain>
    </source>
</reference>
<name>A0A8H7QE62_9FUNG</name>
<dbReference type="Proteomes" id="UP000650833">
    <property type="component" value="Unassembled WGS sequence"/>
</dbReference>
<evidence type="ECO:0000313" key="2">
    <source>
        <dbReference type="EMBL" id="KAG2190369.1"/>
    </source>
</evidence>
<accession>A0A8H7QE62</accession>
<evidence type="ECO:0000256" key="1">
    <source>
        <dbReference type="SAM" id="MobiDB-lite"/>
    </source>
</evidence>
<comment type="caution">
    <text evidence="2">The sequence shown here is derived from an EMBL/GenBank/DDBJ whole genome shotgun (WGS) entry which is preliminary data.</text>
</comment>
<evidence type="ECO:0000313" key="3">
    <source>
        <dbReference type="Proteomes" id="UP000650833"/>
    </source>
</evidence>
<keyword evidence="3" id="KW-1185">Reference proteome</keyword>
<feature type="region of interest" description="Disordered" evidence="1">
    <location>
        <begin position="31"/>
        <end position="69"/>
    </location>
</feature>
<protein>
    <submittedName>
        <fullName evidence="2">Uncharacterized protein</fullName>
    </submittedName>
</protein>
<sequence length="314" mass="35478">MSNLTNSQEQEFLNSTLKEILESCDTTPVDQYDSFSDSTNFSNANTPSKNIEEKDNISKETDDNQDENQDDIQYEENIESNSDSDINTENEALAVTTALFKTIKRKFTEKTKSIILKAANQAGVKLFEPAVRDSSTCIDFIDIKMLKKKVLSLNNTTNIYSIIQVPNKTDLDILDNCKEVHQKIQKFNTTKAASQVAMFASLLKIHDLILLGNRSSEIKEFNLKLAANLDCKSSSSFSKYKRKCKRVHQLSEIVGNGGASLLCFYTKIHTLENASDAEWNLILNKLEDSTEYRAFSMTIIQDEHGILPIFRPTN</sequence>
<proteinExistence type="predicted"/>
<feature type="compositionally biased region" description="Basic and acidic residues" evidence="1">
    <location>
        <begin position="50"/>
        <end position="62"/>
    </location>
</feature>
<organism evidence="2 3">
    <name type="scientific">Mucor plumbeus</name>
    <dbReference type="NCBI Taxonomy" id="97098"/>
    <lineage>
        <taxon>Eukaryota</taxon>
        <taxon>Fungi</taxon>
        <taxon>Fungi incertae sedis</taxon>
        <taxon>Mucoromycota</taxon>
        <taxon>Mucoromycotina</taxon>
        <taxon>Mucoromycetes</taxon>
        <taxon>Mucorales</taxon>
        <taxon>Mucorineae</taxon>
        <taxon>Mucoraceae</taxon>
        <taxon>Mucor</taxon>
    </lineage>
</organism>
<feature type="compositionally biased region" description="Polar residues" evidence="1">
    <location>
        <begin position="31"/>
        <end position="49"/>
    </location>
</feature>